<organism evidence="1 2">
    <name type="scientific">Prorocentrum cordatum</name>
    <dbReference type="NCBI Taxonomy" id="2364126"/>
    <lineage>
        <taxon>Eukaryota</taxon>
        <taxon>Sar</taxon>
        <taxon>Alveolata</taxon>
        <taxon>Dinophyceae</taxon>
        <taxon>Prorocentrales</taxon>
        <taxon>Prorocentraceae</taxon>
        <taxon>Prorocentrum</taxon>
    </lineage>
</organism>
<evidence type="ECO:0000313" key="1">
    <source>
        <dbReference type="EMBL" id="CAK0789890.1"/>
    </source>
</evidence>
<reference evidence="1" key="1">
    <citation type="submission" date="2023-10" db="EMBL/GenBank/DDBJ databases">
        <authorList>
            <person name="Chen Y."/>
            <person name="Shah S."/>
            <person name="Dougan E. K."/>
            <person name="Thang M."/>
            <person name="Chan C."/>
        </authorList>
    </citation>
    <scope>NUCLEOTIDE SEQUENCE [LARGE SCALE GENOMIC DNA]</scope>
</reference>
<protein>
    <submittedName>
        <fullName evidence="1">Uncharacterized protein</fullName>
    </submittedName>
</protein>
<dbReference type="Proteomes" id="UP001189429">
    <property type="component" value="Unassembled WGS sequence"/>
</dbReference>
<name>A0ABN9PEL7_9DINO</name>
<gene>
    <name evidence="1" type="ORF">PCOR1329_LOCUS1319</name>
</gene>
<dbReference type="EMBL" id="CAUYUJ010000319">
    <property type="protein sequence ID" value="CAK0789890.1"/>
    <property type="molecule type" value="Genomic_DNA"/>
</dbReference>
<keyword evidence="2" id="KW-1185">Reference proteome</keyword>
<comment type="caution">
    <text evidence="1">The sequence shown here is derived from an EMBL/GenBank/DDBJ whole genome shotgun (WGS) entry which is preliminary data.</text>
</comment>
<accession>A0ABN9PEL7</accession>
<evidence type="ECO:0000313" key="2">
    <source>
        <dbReference type="Proteomes" id="UP001189429"/>
    </source>
</evidence>
<sequence length="235" mass="24933">VRRGRAAATAAGALVVLAGGRLGLQRCLADWRSVARAQRLLRRQEELQQRRHRAAAGAAGAGVLLARACARLTLARALAGLRFAVALARQQRRAGSIRQELEQDSAAARAERLEVVRRVSRLMVPLGREPRDAALRRLFELWASSLRRAFCAARVEALELRCQAEAAEAAALSPGGGGAGLEEVGDRAETGLVAAIAANASAGYEVGGHSALWSQLTELQGHMVGLQQRLDGRAG</sequence>
<feature type="non-terminal residue" evidence="1">
    <location>
        <position position="1"/>
    </location>
</feature>
<proteinExistence type="predicted"/>